<feature type="region of interest" description="Disordered" evidence="1">
    <location>
        <begin position="1"/>
        <end position="69"/>
    </location>
</feature>
<proteinExistence type="predicted"/>
<evidence type="ECO:0000313" key="2">
    <source>
        <dbReference type="EnsemblPlants" id="OPUNC04G09170.1"/>
    </source>
</evidence>
<dbReference type="EnsemblPlants" id="OPUNC04G09170.1">
    <property type="protein sequence ID" value="OPUNC04G09170.1"/>
    <property type="gene ID" value="OPUNC04G09170"/>
</dbReference>
<evidence type="ECO:0000256" key="1">
    <source>
        <dbReference type="SAM" id="MobiDB-lite"/>
    </source>
</evidence>
<organism evidence="2">
    <name type="scientific">Oryza punctata</name>
    <name type="common">Red rice</name>
    <dbReference type="NCBI Taxonomy" id="4537"/>
    <lineage>
        <taxon>Eukaryota</taxon>
        <taxon>Viridiplantae</taxon>
        <taxon>Streptophyta</taxon>
        <taxon>Embryophyta</taxon>
        <taxon>Tracheophyta</taxon>
        <taxon>Spermatophyta</taxon>
        <taxon>Magnoliopsida</taxon>
        <taxon>Liliopsida</taxon>
        <taxon>Poales</taxon>
        <taxon>Poaceae</taxon>
        <taxon>BOP clade</taxon>
        <taxon>Oryzoideae</taxon>
        <taxon>Oryzeae</taxon>
        <taxon>Oryzinae</taxon>
        <taxon>Oryza</taxon>
    </lineage>
</organism>
<evidence type="ECO:0000313" key="3">
    <source>
        <dbReference type="Proteomes" id="UP000026962"/>
    </source>
</evidence>
<sequence length="69" mass="6778">MAGHQGSRGSVASPRSGPPRLDPAMRLASDGKDAMKPACDGETVGGEGGVGDGYGEGTGSSCDTGQVRQ</sequence>
<reference evidence="2" key="2">
    <citation type="submission" date="2018-05" db="EMBL/GenBank/DDBJ databases">
        <title>OpunRS2 (Oryza punctata Reference Sequence Version 2).</title>
        <authorList>
            <person name="Zhang J."/>
            <person name="Kudrna D."/>
            <person name="Lee S."/>
            <person name="Talag J."/>
            <person name="Welchert J."/>
            <person name="Wing R.A."/>
        </authorList>
    </citation>
    <scope>NUCLEOTIDE SEQUENCE [LARGE SCALE GENOMIC DNA]</scope>
</reference>
<dbReference type="HOGENOM" id="CLU_2780271_0_0_1"/>
<feature type="compositionally biased region" description="Gly residues" evidence="1">
    <location>
        <begin position="43"/>
        <end position="58"/>
    </location>
</feature>
<dbReference type="AlphaFoldDB" id="A0A0E0KQ16"/>
<feature type="compositionally biased region" description="Polar residues" evidence="1">
    <location>
        <begin position="60"/>
        <end position="69"/>
    </location>
</feature>
<reference evidence="2" key="1">
    <citation type="submission" date="2015-04" db="UniProtKB">
        <authorList>
            <consortium name="EnsemblPlants"/>
        </authorList>
    </citation>
    <scope>IDENTIFICATION</scope>
</reference>
<dbReference type="Proteomes" id="UP000026962">
    <property type="component" value="Chromosome 4"/>
</dbReference>
<dbReference type="Gramene" id="OPUNC04G09170.1">
    <property type="protein sequence ID" value="OPUNC04G09170.1"/>
    <property type="gene ID" value="OPUNC04G09170"/>
</dbReference>
<name>A0A0E0KQ16_ORYPU</name>
<keyword evidence="3" id="KW-1185">Reference proteome</keyword>
<protein>
    <recommendedName>
        <fullName evidence="4">DUF834 domain-containing protein</fullName>
    </recommendedName>
</protein>
<accession>A0A0E0KQ16</accession>
<evidence type="ECO:0008006" key="4">
    <source>
        <dbReference type="Google" id="ProtNLM"/>
    </source>
</evidence>